<dbReference type="PANTHER" id="PTHR30250">
    <property type="entry name" value="PST FAMILY PREDICTED COLANIC ACID TRANSPORTER"/>
    <property type="match status" value="1"/>
</dbReference>
<feature type="transmembrane region" description="Helical" evidence="6">
    <location>
        <begin position="44"/>
        <end position="64"/>
    </location>
</feature>
<feature type="transmembrane region" description="Helical" evidence="6">
    <location>
        <begin position="186"/>
        <end position="209"/>
    </location>
</feature>
<accession>A0ABX8UZV4</accession>
<keyword evidence="8" id="KW-1185">Reference proteome</keyword>
<feature type="transmembrane region" description="Helical" evidence="6">
    <location>
        <begin position="404"/>
        <end position="424"/>
    </location>
</feature>
<keyword evidence="3 6" id="KW-0812">Transmembrane</keyword>
<dbReference type="Proteomes" id="UP000826014">
    <property type="component" value="Chromosome"/>
</dbReference>
<evidence type="ECO:0000313" key="8">
    <source>
        <dbReference type="Proteomes" id="UP000826014"/>
    </source>
</evidence>
<evidence type="ECO:0000256" key="3">
    <source>
        <dbReference type="ARBA" id="ARBA00022692"/>
    </source>
</evidence>
<sequence>MSKNHSKINLIANFCNKACSGLILLICVPFYLEYLGIEAYGITGFYLLLSFLLVPIEAAIGTTINRQMAQLTVVENTRIEAADLLRSLEGVYWFICVLVGLSISCLSSSIANNWVQPVHLSSQEVAQAVILMGICLSFQWPNSLYSNGLMGLQKQLIVNSIQIFFTFFKSIGVIAVLAFINHSLRAFFIWHLSILILHTLTLAILLWKYMPQNRGFFRARFCRKLLEQSWPFISQTFFLTLTSTCIVSLDKLFISRYAPLEVYGCYILAYNLSNGLYLMIQPFFRSLFPRFAQLIAQKKLVDLYKLYENASQVVAVLVLSLAVLCVCFANELVFIWIRNHQIAEKAVPILRLFILGTACNGLMSLPLALQYSFGWLKALIWQNVITLILLFPMAFLFYERLGVLAVASIWFIHNLCSILILPIIHRKLIPESSNRWIKDLCILPLLAPLVLNILAMNFLPKIESIYLLMTILSCLGIGSIGFSFCLTSIFRDWVRKKFSPELLIK</sequence>
<evidence type="ECO:0000256" key="1">
    <source>
        <dbReference type="ARBA" id="ARBA00004651"/>
    </source>
</evidence>
<feature type="transmembrane region" description="Helical" evidence="6">
    <location>
        <begin position="313"/>
        <end position="337"/>
    </location>
</feature>
<dbReference type="PANTHER" id="PTHR30250:SF26">
    <property type="entry name" value="PSMA PROTEIN"/>
    <property type="match status" value="1"/>
</dbReference>
<organism evidence="7 8">
    <name type="scientific">Candidatus Rhabdochlamydia oedothoracis</name>
    <dbReference type="NCBI Taxonomy" id="2720720"/>
    <lineage>
        <taxon>Bacteria</taxon>
        <taxon>Pseudomonadati</taxon>
        <taxon>Chlamydiota</taxon>
        <taxon>Chlamydiia</taxon>
        <taxon>Parachlamydiales</taxon>
        <taxon>Candidatus Rhabdochlamydiaceae</taxon>
        <taxon>Candidatus Rhabdochlamydia</taxon>
    </lineage>
</organism>
<evidence type="ECO:0000256" key="6">
    <source>
        <dbReference type="SAM" id="Phobius"/>
    </source>
</evidence>
<feature type="transmembrane region" description="Helical" evidence="6">
    <location>
        <begin position="465"/>
        <end position="490"/>
    </location>
</feature>
<feature type="transmembrane region" description="Helical" evidence="6">
    <location>
        <begin position="380"/>
        <end position="398"/>
    </location>
</feature>
<name>A0ABX8UZV4_9BACT</name>
<feature type="transmembrane region" description="Helical" evidence="6">
    <location>
        <begin position="261"/>
        <end position="280"/>
    </location>
</feature>
<feature type="transmembrane region" description="Helical" evidence="6">
    <location>
        <begin position="91"/>
        <end position="110"/>
    </location>
</feature>
<reference evidence="7 8" key="1">
    <citation type="journal article" date="2022" name="bioRxiv">
        <title>Ecology and evolution of chlamydial symbionts of arthropods.</title>
        <authorList>
            <person name="Halter T."/>
            <person name="Koestlbacher S."/>
            <person name="Collingro A."/>
            <person name="Sixt B.S."/>
            <person name="Toenshoff E.R."/>
            <person name="Hendrickx F."/>
            <person name="Kostanjsek R."/>
            <person name="Horn M."/>
        </authorList>
    </citation>
    <scope>NUCLEOTIDE SEQUENCE [LARGE SCALE GENOMIC DNA]</scope>
    <source>
        <strain evidence="7">W744xW776</strain>
    </source>
</reference>
<keyword evidence="4 6" id="KW-1133">Transmembrane helix</keyword>
<proteinExistence type="predicted"/>
<feature type="transmembrane region" description="Helical" evidence="6">
    <location>
        <begin position="436"/>
        <end position="459"/>
    </location>
</feature>
<gene>
    <name evidence="7" type="ORF">RHABOEDO_000256</name>
</gene>
<evidence type="ECO:0000256" key="5">
    <source>
        <dbReference type="ARBA" id="ARBA00023136"/>
    </source>
</evidence>
<evidence type="ECO:0000256" key="4">
    <source>
        <dbReference type="ARBA" id="ARBA00022989"/>
    </source>
</evidence>
<dbReference type="InterPro" id="IPR050833">
    <property type="entry name" value="Poly_Biosynth_Transport"/>
</dbReference>
<dbReference type="EMBL" id="CP075587">
    <property type="protein sequence ID" value="QYF48151.1"/>
    <property type="molecule type" value="Genomic_DNA"/>
</dbReference>
<feature type="transmembrane region" description="Helical" evidence="6">
    <location>
        <begin position="125"/>
        <end position="144"/>
    </location>
</feature>
<feature type="transmembrane region" description="Helical" evidence="6">
    <location>
        <begin position="349"/>
        <end position="368"/>
    </location>
</feature>
<feature type="transmembrane region" description="Helical" evidence="6">
    <location>
        <begin position="156"/>
        <end position="180"/>
    </location>
</feature>
<keyword evidence="5 6" id="KW-0472">Membrane</keyword>
<evidence type="ECO:0000256" key="2">
    <source>
        <dbReference type="ARBA" id="ARBA00022475"/>
    </source>
</evidence>
<evidence type="ECO:0000313" key="7">
    <source>
        <dbReference type="EMBL" id="QYF48151.1"/>
    </source>
</evidence>
<protein>
    <recommendedName>
        <fullName evidence="9">Polysaccharide biosynthesis protein</fullName>
    </recommendedName>
</protein>
<feature type="transmembrane region" description="Helical" evidence="6">
    <location>
        <begin position="12"/>
        <end position="32"/>
    </location>
</feature>
<evidence type="ECO:0008006" key="9">
    <source>
        <dbReference type="Google" id="ProtNLM"/>
    </source>
</evidence>
<comment type="subcellular location">
    <subcellularLocation>
        <location evidence="1">Cell membrane</location>
        <topology evidence="1">Multi-pass membrane protein</topology>
    </subcellularLocation>
</comment>
<keyword evidence="2" id="KW-1003">Cell membrane</keyword>